<dbReference type="InterPro" id="IPR024694">
    <property type="entry name" value="PurE_prokaryotes"/>
</dbReference>
<accession>A0ABY5Y0Q1</accession>
<proteinExistence type="inferred from homology"/>
<dbReference type="PANTHER" id="PTHR23046">
    <property type="entry name" value="PHOSPHORIBOSYLAMINOIMIDAZOLE CARBOXYLASE CATALYTIC SUBUNIT"/>
    <property type="match status" value="1"/>
</dbReference>
<protein>
    <recommendedName>
        <fullName evidence="3 4">N5-carboxyaminoimidazole ribonucleotide mutase</fullName>
        <shortName evidence="3 4">N5-CAIR mutase</shortName>
        <ecNumber evidence="3 4">5.4.99.18</ecNumber>
    </recommendedName>
    <alternativeName>
        <fullName evidence="3">5-(carboxyamino)imidazole ribonucleotide mutase</fullName>
    </alternativeName>
</protein>
<feature type="binding site" evidence="3">
    <location>
        <position position="10"/>
    </location>
    <ligand>
        <name>substrate</name>
    </ligand>
</feature>
<comment type="similarity">
    <text evidence="3">Belongs to the AIR carboxylase family. Class I subfamily.</text>
</comment>
<keyword evidence="6" id="KW-0456">Lyase</keyword>
<dbReference type="GO" id="GO:0034023">
    <property type="term" value="F:5-(carboxyamino)imidazole ribonucleotide mutase activity"/>
    <property type="evidence" value="ECO:0007669"/>
    <property type="project" value="UniProtKB-EC"/>
</dbReference>
<dbReference type="InterPro" id="IPR000031">
    <property type="entry name" value="PurE_dom"/>
</dbReference>
<evidence type="ECO:0000256" key="4">
    <source>
        <dbReference type="PIRNR" id="PIRNR001338"/>
    </source>
</evidence>
<evidence type="ECO:0000313" key="6">
    <source>
        <dbReference type="EMBL" id="UWX05747.1"/>
    </source>
</evidence>
<evidence type="ECO:0000313" key="7">
    <source>
        <dbReference type="Proteomes" id="UP001058120"/>
    </source>
</evidence>
<name>A0ABY5Y0Q1_9BACT</name>
<dbReference type="PIRSF" id="PIRSF001338">
    <property type="entry name" value="AIR_carboxylase"/>
    <property type="match status" value="1"/>
</dbReference>
<dbReference type="Pfam" id="PF00731">
    <property type="entry name" value="AIRC"/>
    <property type="match status" value="1"/>
</dbReference>
<reference evidence="6" key="1">
    <citation type="submission" date="2020-12" db="EMBL/GenBank/DDBJ databases">
        <title>Taurinivorans muris gen. nov., sp. nov., fundamental and realized metabolic niche of a ubiquitous sulfidogenic bacterium in the murine intestine.</title>
        <authorList>
            <person name="Ye H."/>
            <person name="Hanson B.T."/>
            <person name="Loy A."/>
        </authorList>
    </citation>
    <scope>NUCLEOTIDE SEQUENCE</scope>
    <source>
        <strain evidence="6">LT0009</strain>
    </source>
</reference>
<dbReference type="EC" id="5.4.99.18" evidence="3 4"/>
<comment type="catalytic activity">
    <reaction evidence="3 4">
        <text>5-carboxyamino-1-(5-phospho-D-ribosyl)imidazole + H(+) = 5-amino-1-(5-phospho-D-ribosyl)imidazole-4-carboxylate</text>
        <dbReference type="Rhea" id="RHEA:13193"/>
        <dbReference type="ChEBI" id="CHEBI:15378"/>
        <dbReference type="ChEBI" id="CHEBI:58730"/>
        <dbReference type="ChEBI" id="CHEBI:77657"/>
        <dbReference type="EC" id="5.4.99.18"/>
    </reaction>
</comment>
<evidence type="ECO:0000259" key="5">
    <source>
        <dbReference type="SMART" id="SM01001"/>
    </source>
</evidence>
<dbReference type="HAMAP" id="MF_01929">
    <property type="entry name" value="PurE_classI"/>
    <property type="match status" value="1"/>
</dbReference>
<evidence type="ECO:0000256" key="2">
    <source>
        <dbReference type="ARBA" id="ARBA00023235"/>
    </source>
</evidence>
<organism evidence="6 7">
    <name type="scientific">Taurinivorans muris</name>
    <dbReference type="NCBI Taxonomy" id="2787751"/>
    <lineage>
        <taxon>Bacteria</taxon>
        <taxon>Pseudomonadati</taxon>
        <taxon>Thermodesulfobacteriota</taxon>
        <taxon>Desulfovibrionia</taxon>
        <taxon>Desulfovibrionales</taxon>
        <taxon>Desulfovibrionaceae</taxon>
        <taxon>Taurinivorans</taxon>
    </lineage>
</organism>
<dbReference type="Gene3D" id="3.40.50.1970">
    <property type="match status" value="1"/>
</dbReference>
<keyword evidence="1 3" id="KW-0658">Purine biosynthesis</keyword>
<keyword evidence="2 3" id="KW-0413">Isomerase</keyword>
<dbReference type="SMART" id="SM01001">
    <property type="entry name" value="AIRC"/>
    <property type="match status" value="1"/>
</dbReference>
<dbReference type="RefSeq" id="WP_334315331.1">
    <property type="nucleotide sequence ID" value="NZ_CP065938.1"/>
</dbReference>
<dbReference type="GO" id="GO:0004638">
    <property type="term" value="F:phosphoribosylaminoimidazole carboxylase activity"/>
    <property type="evidence" value="ECO:0007669"/>
    <property type="project" value="UniProtKB-EC"/>
</dbReference>
<evidence type="ECO:0000256" key="1">
    <source>
        <dbReference type="ARBA" id="ARBA00022755"/>
    </source>
</evidence>
<sequence>MVQVGILMGSASDENTISPCVEVLKKLGISYRFTVSSAHRTPLRTEKIVDELEKQGCQVFICAAGMAAHLAGAVAARTIKPVIGIPLTGSSLNGLDSLLATVQMPAGFPVGTVALDKAGAKNAGYMAAQIIALHDPEVAEALLKERQYFIDTVEKTAKEIEEKYR</sequence>
<dbReference type="NCBIfam" id="TIGR01162">
    <property type="entry name" value="purE"/>
    <property type="match status" value="1"/>
</dbReference>
<comment type="pathway">
    <text evidence="3 4">Purine metabolism; IMP biosynthesis via de novo pathway; 5-amino-1-(5-phospho-D-ribosyl)imidazole-4-carboxylate from 5-amino-1-(5-phospho-D-ribosyl)imidazole (N5-CAIR route): step 2/2.</text>
</comment>
<comment type="function">
    <text evidence="3 4">Catalyzes the conversion of N5-carboxyaminoimidazole ribonucleotide (N5-CAIR) to 4-carboxy-5-aminoimidazole ribonucleotide (CAIR).</text>
</comment>
<feature type="binding site" evidence="3">
    <location>
        <position position="40"/>
    </location>
    <ligand>
        <name>substrate</name>
    </ligand>
</feature>
<dbReference type="PANTHER" id="PTHR23046:SF2">
    <property type="entry name" value="PHOSPHORIBOSYLAMINOIMIDAZOLE CARBOXYLASE"/>
    <property type="match status" value="1"/>
</dbReference>
<gene>
    <name evidence="3 6" type="primary">purE</name>
    <name evidence="6" type="ORF">JBF11_10020</name>
</gene>
<evidence type="ECO:0000256" key="3">
    <source>
        <dbReference type="HAMAP-Rule" id="MF_01929"/>
    </source>
</evidence>
<keyword evidence="7" id="KW-1185">Reference proteome</keyword>
<dbReference type="EMBL" id="CP065938">
    <property type="protein sequence ID" value="UWX05747.1"/>
    <property type="molecule type" value="Genomic_DNA"/>
</dbReference>
<dbReference type="SUPFAM" id="SSF52255">
    <property type="entry name" value="N5-CAIR mutase (phosphoribosylaminoimidazole carboxylase, PurE)"/>
    <property type="match status" value="1"/>
</dbReference>
<feature type="binding site" evidence="3">
    <location>
        <position position="13"/>
    </location>
    <ligand>
        <name>substrate</name>
    </ligand>
</feature>
<dbReference type="Proteomes" id="UP001058120">
    <property type="component" value="Chromosome"/>
</dbReference>
<feature type="domain" description="PurE" evidence="5">
    <location>
        <begin position="2"/>
        <end position="153"/>
    </location>
</feature>
<dbReference type="InterPro" id="IPR033747">
    <property type="entry name" value="PurE_ClassI"/>
</dbReference>